<keyword evidence="5" id="KW-1185">Reference proteome</keyword>
<dbReference type="PANTHER" id="PTHR47572:SF4">
    <property type="entry name" value="LACTONASE DRP35"/>
    <property type="match status" value="1"/>
</dbReference>
<organism evidence="4 5">
    <name type="scientific">Dimargaris cristalligena</name>
    <dbReference type="NCBI Taxonomy" id="215637"/>
    <lineage>
        <taxon>Eukaryota</taxon>
        <taxon>Fungi</taxon>
        <taxon>Fungi incertae sedis</taxon>
        <taxon>Zoopagomycota</taxon>
        <taxon>Kickxellomycotina</taxon>
        <taxon>Dimargaritomycetes</taxon>
        <taxon>Dimargaritales</taxon>
        <taxon>Dimargaritaceae</taxon>
        <taxon>Dimargaris</taxon>
    </lineage>
</organism>
<dbReference type="SUPFAM" id="SSF63829">
    <property type="entry name" value="Calcium-dependent phosphotriesterase"/>
    <property type="match status" value="1"/>
</dbReference>
<evidence type="ECO:0000256" key="1">
    <source>
        <dbReference type="ARBA" id="ARBA00022801"/>
    </source>
</evidence>
<dbReference type="InterPro" id="IPR011042">
    <property type="entry name" value="6-blade_b-propeller_TolB-like"/>
</dbReference>
<feature type="chain" id="PRO_5020968022" description="SMP-30/Gluconolactonase/LRE-like region domain-containing protein" evidence="2">
    <location>
        <begin position="22"/>
        <end position="362"/>
    </location>
</feature>
<dbReference type="EMBL" id="ML002223">
    <property type="protein sequence ID" value="RKP40143.1"/>
    <property type="molecule type" value="Genomic_DNA"/>
</dbReference>
<feature type="signal peptide" evidence="2">
    <location>
        <begin position="1"/>
        <end position="21"/>
    </location>
</feature>
<dbReference type="GO" id="GO:0016787">
    <property type="term" value="F:hydrolase activity"/>
    <property type="evidence" value="ECO:0007669"/>
    <property type="project" value="UniProtKB-KW"/>
</dbReference>
<dbReference type="Pfam" id="PF08450">
    <property type="entry name" value="SGL"/>
    <property type="match status" value="1"/>
</dbReference>
<dbReference type="InterPro" id="IPR051262">
    <property type="entry name" value="SMP-30/CGR1_Lactonase"/>
</dbReference>
<dbReference type="Proteomes" id="UP000268162">
    <property type="component" value="Unassembled WGS sequence"/>
</dbReference>
<accession>A0A4Q0A219</accession>
<evidence type="ECO:0000313" key="4">
    <source>
        <dbReference type="EMBL" id="RKP40143.1"/>
    </source>
</evidence>
<reference evidence="5" key="1">
    <citation type="journal article" date="2018" name="Nat. Microbiol.">
        <title>Leveraging single-cell genomics to expand the fungal tree of life.</title>
        <authorList>
            <person name="Ahrendt S.R."/>
            <person name="Quandt C.A."/>
            <person name="Ciobanu D."/>
            <person name="Clum A."/>
            <person name="Salamov A."/>
            <person name="Andreopoulos B."/>
            <person name="Cheng J.F."/>
            <person name="Woyke T."/>
            <person name="Pelin A."/>
            <person name="Henrissat B."/>
            <person name="Reynolds N.K."/>
            <person name="Benny G.L."/>
            <person name="Smith M.E."/>
            <person name="James T.Y."/>
            <person name="Grigoriev I.V."/>
        </authorList>
    </citation>
    <scope>NUCLEOTIDE SEQUENCE [LARGE SCALE GENOMIC DNA]</scope>
    <source>
        <strain evidence="5">RSA 468</strain>
    </source>
</reference>
<name>A0A4Q0A219_9FUNG</name>
<sequence>MARFSALSILALSMAAVLVHAQPISKCHPSTPTTDVPSVDATVLFAAGQTKLGQYLDAAGIDQQGDLFVGNNGLVATSNSVTKLTGISEPSIYYTSTDSNLTVGDIRFRTVKSNNVVTKQLYLTDLTTPRVMQLSIDMGTGLPTTDSLKAWCQDASMLRPMGLDVTSAGHAYLVGQNNNPTSGTDSGDVWFCSNTGAAQRLDQLSRPNGVAVSAAGDYLYVVDSRLNNAVPYEAKVWQYTLNKSTGLVQIAADGAPVKKLLVDFESLNKTGSEVSYAIITDVGGNFFVARSSLNLVLKFSVAGKLLQTIKAPTTQLTSIALGGTDGKTLYMVGSCKNADATQTGCTYTWINDAAGTAWTSQQ</sequence>
<protein>
    <recommendedName>
        <fullName evidence="3">SMP-30/Gluconolactonase/LRE-like region domain-containing protein</fullName>
    </recommendedName>
</protein>
<evidence type="ECO:0000256" key="2">
    <source>
        <dbReference type="SAM" id="SignalP"/>
    </source>
</evidence>
<dbReference type="AlphaFoldDB" id="A0A4Q0A219"/>
<feature type="domain" description="SMP-30/Gluconolactonase/LRE-like region" evidence="3">
    <location>
        <begin position="163"/>
        <end position="332"/>
    </location>
</feature>
<dbReference type="OrthoDB" id="423498at2759"/>
<keyword evidence="2" id="KW-0732">Signal</keyword>
<evidence type="ECO:0000313" key="5">
    <source>
        <dbReference type="Proteomes" id="UP000268162"/>
    </source>
</evidence>
<keyword evidence="1" id="KW-0378">Hydrolase</keyword>
<dbReference type="Gene3D" id="2.120.10.30">
    <property type="entry name" value="TolB, C-terminal domain"/>
    <property type="match status" value="1"/>
</dbReference>
<dbReference type="InterPro" id="IPR013658">
    <property type="entry name" value="SGL"/>
</dbReference>
<evidence type="ECO:0000259" key="3">
    <source>
        <dbReference type="Pfam" id="PF08450"/>
    </source>
</evidence>
<proteinExistence type="predicted"/>
<gene>
    <name evidence="4" type="ORF">BJ085DRAFT_33855</name>
</gene>
<dbReference type="PANTHER" id="PTHR47572">
    <property type="entry name" value="LIPOPROTEIN-RELATED"/>
    <property type="match status" value="1"/>
</dbReference>
<dbReference type="STRING" id="215637.A0A4Q0A219"/>